<protein>
    <submittedName>
        <fullName evidence="1">Uncharacterized protein</fullName>
    </submittedName>
</protein>
<organism evidence="1 2">
    <name type="scientific">Phanerochaete sordida</name>
    <dbReference type="NCBI Taxonomy" id="48140"/>
    <lineage>
        <taxon>Eukaryota</taxon>
        <taxon>Fungi</taxon>
        <taxon>Dikarya</taxon>
        <taxon>Basidiomycota</taxon>
        <taxon>Agaricomycotina</taxon>
        <taxon>Agaricomycetes</taxon>
        <taxon>Polyporales</taxon>
        <taxon>Phanerochaetaceae</taxon>
        <taxon>Phanerochaete</taxon>
    </lineage>
</organism>
<dbReference type="AlphaFoldDB" id="A0A9P3LCF5"/>
<keyword evidence="2" id="KW-1185">Reference proteome</keyword>
<reference evidence="1 2" key="1">
    <citation type="submission" date="2021-08" db="EMBL/GenBank/DDBJ databases">
        <title>Draft Genome Sequence of Phanerochaete sordida strain YK-624.</title>
        <authorList>
            <person name="Mori T."/>
            <person name="Dohra H."/>
            <person name="Suzuki T."/>
            <person name="Kawagishi H."/>
            <person name="Hirai H."/>
        </authorList>
    </citation>
    <scope>NUCLEOTIDE SEQUENCE [LARGE SCALE GENOMIC DNA]</scope>
    <source>
        <strain evidence="1 2">YK-624</strain>
    </source>
</reference>
<dbReference type="EMBL" id="BPQB01000015">
    <property type="protein sequence ID" value="GJE90190.1"/>
    <property type="molecule type" value="Genomic_DNA"/>
</dbReference>
<name>A0A9P3LCF5_9APHY</name>
<comment type="caution">
    <text evidence="1">The sequence shown here is derived from an EMBL/GenBank/DDBJ whole genome shotgun (WGS) entry which is preliminary data.</text>
</comment>
<sequence>MVIKAHPLVCLESGLGDNSVEVEVRRQRESGSLDRSRQSFGKVCWVTNHGHSFVRLPLATKYTRPHAVHVCRRHLSH</sequence>
<evidence type="ECO:0000313" key="2">
    <source>
        <dbReference type="Proteomes" id="UP000703269"/>
    </source>
</evidence>
<evidence type="ECO:0000313" key="1">
    <source>
        <dbReference type="EMBL" id="GJE90190.1"/>
    </source>
</evidence>
<dbReference type="Proteomes" id="UP000703269">
    <property type="component" value="Unassembled WGS sequence"/>
</dbReference>
<proteinExistence type="predicted"/>
<accession>A0A9P3LCF5</accession>
<gene>
    <name evidence="1" type="ORF">PsYK624_063160</name>
</gene>